<sequence>MSDAAYPPAMCQGLGDDPPPKTTMSTRDTSGSRISRRTKITIAYTDKRTGQDKLVKSEKKQWEADIKDYKRPGIGVLFHLLDDGPKDHEGDLIARNVRIDPDDKAPKTFPSVQQA</sequence>
<evidence type="ECO:0000256" key="1">
    <source>
        <dbReference type="SAM" id="MobiDB-lite"/>
    </source>
</evidence>
<evidence type="ECO:0000313" key="3">
    <source>
        <dbReference type="Proteomes" id="UP001276659"/>
    </source>
</evidence>
<feature type="compositionally biased region" description="Polar residues" evidence="1">
    <location>
        <begin position="22"/>
        <end position="33"/>
    </location>
</feature>
<keyword evidence="3" id="KW-1185">Reference proteome</keyword>
<comment type="caution">
    <text evidence="2">The sequence shown here is derived from an EMBL/GenBank/DDBJ whole genome shotgun (WGS) entry which is preliminary data.</text>
</comment>
<dbReference type="AlphaFoldDB" id="A0AAD9Z761"/>
<dbReference type="Proteomes" id="UP001276659">
    <property type="component" value="Unassembled WGS sequence"/>
</dbReference>
<dbReference type="EMBL" id="JASNWA010000007">
    <property type="protein sequence ID" value="KAK3172711.1"/>
    <property type="molecule type" value="Genomic_DNA"/>
</dbReference>
<reference evidence="2" key="1">
    <citation type="submission" date="2022-11" db="EMBL/GenBank/DDBJ databases">
        <title>Chromosomal genome sequence assembly and mating type (MAT) locus characterization of the leprose asexual lichenized fungus Lepraria neglecta (Nyl.) Erichsen.</title>
        <authorList>
            <person name="Allen J.L."/>
            <person name="Pfeffer B."/>
        </authorList>
    </citation>
    <scope>NUCLEOTIDE SEQUENCE</scope>
    <source>
        <strain evidence="2">Allen 5258</strain>
    </source>
</reference>
<accession>A0AAD9Z761</accession>
<gene>
    <name evidence="2" type="ORF">OEA41_006035</name>
</gene>
<feature type="region of interest" description="Disordered" evidence="1">
    <location>
        <begin position="1"/>
        <end position="36"/>
    </location>
</feature>
<evidence type="ECO:0000313" key="2">
    <source>
        <dbReference type="EMBL" id="KAK3172711.1"/>
    </source>
</evidence>
<proteinExistence type="predicted"/>
<protein>
    <submittedName>
        <fullName evidence="2">Uncharacterized protein</fullName>
    </submittedName>
</protein>
<name>A0AAD9Z761_9LECA</name>
<organism evidence="2 3">
    <name type="scientific">Lepraria neglecta</name>
    <dbReference type="NCBI Taxonomy" id="209136"/>
    <lineage>
        <taxon>Eukaryota</taxon>
        <taxon>Fungi</taxon>
        <taxon>Dikarya</taxon>
        <taxon>Ascomycota</taxon>
        <taxon>Pezizomycotina</taxon>
        <taxon>Lecanoromycetes</taxon>
        <taxon>OSLEUM clade</taxon>
        <taxon>Lecanoromycetidae</taxon>
        <taxon>Lecanorales</taxon>
        <taxon>Lecanorineae</taxon>
        <taxon>Stereocaulaceae</taxon>
        <taxon>Lepraria</taxon>
    </lineage>
</organism>